<dbReference type="InterPro" id="IPR037523">
    <property type="entry name" value="VOC_core"/>
</dbReference>
<reference evidence="3" key="1">
    <citation type="journal article" date="2019" name="Int. J. Syst. Evol. Microbiol.">
        <title>The Global Catalogue of Microorganisms (GCM) 10K type strain sequencing project: providing services to taxonomists for standard genome sequencing and annotation.</title>
        <authorList>
            <consortium name="The Broad Institute Genomics Platform"/>
            <consortium name="The Broad Institute Genome Sequencing Center for Infectious Disease"/>
            <person name="Wu L."/>
            <person name="Ma J."/>
        </authorList>
    </citation>
    <scope>NUCLEOTIDE SEQUENCE [LARGE SCALE GENOMIC DNA]</scope>
    <source>
        <strain evidence="3">CGMCC 1.12237</strain>
    </source>
</reference>
<accession>A0ABW0LF44</accession>
<evidence type="ECO:0000313" key="2">
    <source>
        <dbReference type="EMBL" id="MFC5463931.1"/>
    </source>
</evidence>
<dbReference type="Proteomes" id="UP001596147">
    <property type="component" value="Unassembled WGS sequence"/>
</dbReference>
<dbReference type="SUPFAM" id="SSF54593">
    <property type="entry name" value="Glyoxalase/Bleomycin resistance protein/Dihydroxybiphenyl dioxygenase"/>
    <property type="match status" value="1"/>
</dbReference>
<keyword evidence="3" id="KW-1185">Reference proteome</keyword>
<comment type="caution">
    <text evidence="2">The sequence shown here is derived from an EMBL/GenBank/DDBJ whole genome shotgun (WGS) entry which is preliminary data.</text>
</comment>
<protein>
    <submittedName>
        <fullName evidence="2">VOC family protein</fullName>
    </submittedName>
</protein>
<evidence type="ECO:0000259" key="1">
    <source>
        <dbReference type="PROSITE" id="PS51819"/>
    </source>
</evidence>
<dbReference type="EMBL" id="JBHSMC010000001">
    <property type="protein sequence ID" value="MFC5463931.1"/>
    <property type="molecule type" value="Genomic_DNA"/>
</dbReference>
<evidence type="ECO:0000313" key="3">
    <source>
        <dbReference type="Proteomes" id="UP001596147"/>
    </source>
</evidence>
<dbReference type="InterPro" id="IPR004360">
    <property type="entry name" value="Glyas_Fos-R_dOase_dom"/>
</dbReference>
<proteinExistence type="predicted"/>
<dbReference type="InterPro" id="IPR029068">
    <property type="entry name" value="Glyas_Bleomycin-R_OHBP_Dase"/>
</dbReference>
<name>A0ABW0LF44_9BACI</name>
<dbReference type="RefSeq" id="WP_144922244.1">
    <property type="nucleotide sequence ID" value="NZ_JBHSMC010000001.1"/>
</dbReference>
<dbReference type="PROSITE" id="PS51819">
    <property type="entry name" value="VOC"/>
    <property type="match status" value="1"/>
</dbReference>
<dbReference type="Pfam" id="PF00903">
    <property type="entry name" value="Glyoxalase"/>
    <property type="match status" value="1"/>
</dbReference>
<dbReference type="Gene3D" id="3.10.180.10">
    <property type="entry name" value="2,3-Dihydroxybiphenyl 1,2-Dioxygenase, domain 1"/>
    <property type="match status" value="1"/>
</dbReference>
<dbReference type="PANTHER" id="PTHR46142:SF3">
    <property type="entry name" value="F18B13.24 PROTEIN"/>
    <property type="match status" value="1"/>
</dbReference>
<feature type="domain" description="VOC" evidence="1">
    <location>
        <begin position="6"/>
        <end position="125"/>
    </location>
</feature>
<gene>
    <name evidence="2" type="ORF">ACFPM4_04055</name>
</gene>
<organism evidence="2 3">
    <name type="scientific">Lederbergia graminis</name>
    <dbReference type="NCBI Taxonomy" id="735518"/>
    <lineage>
        <taxon>Bacteria</taxon>
        <taxon>Bacillati</taxon>
        <taxon>Bacillota</taxon>
        <taxon>Bacilli</taxon>
        <taxon>Bacillales</taxon>
        <taxon>Bacillaceae</taxon>
        <taxon>Lederbergia</taxon>
    </lineage>
</organism>
<dbReference type="PANTHER" id="PTHR46142">
    <property type="match status" value="1"/>
</dbReference>
<sequence>MIEIVGMHHVSLTVTKLEECKHFYGNILGLTEIERPPFDFPGAWYQIGDQQLHLIAYPESSTFRAKKNIDTKDGHFAIRVKNYDAAITCLRENNVPYFENKGTKSGFVQVFCTDPDNNLIELNIEGK</sequence>